<reference evidence="2" key="2">
    <citation type="journal article" date="2006" name="PLoS Pathog.">
        <title>New perspectives on host-parasite interplay by comparative transcriptomic and proteomic analyses of Schistosoma japonicum.</title>
        <authorList>
            <person name="Liu F."/>
            <person name="Lu J."/>
            <person name="Hu W."/>
            <person name="Wang S.Y."/>
            <person name="Cui S.J."/>
            <person name="Chi M."/>
            <person name="Yan Q."/>
            <person name="Wang X.R."/>
            <person name="Song H.D."/>
            <person name="Xu X.N."/>
            <person name="Wang J.J."/>
            <person name="Zhang X.L."/>
            <person name="Zhang X."/>
            <person name="Wang Z.Q."/>
            <person name="Xue C.L."/>
            <person name="Brindley P.J."/>
            <person name="McManus D.P."/>
            <person name="Yang P.Y."/>
            <person name="Feng Z."/>
            <person name="Chen Z."/>
            <person name="Han Z.G."/>
        </authorList>
    </citation>
    <scope>NUCLEOTIDE SEQUENCE</scope>
</reference>
<accession>Q5DAF4</accession>
<evidence type="ECO:0000256" key="1">
    <source>
        <dbReference type="SAM" id="MobiDB-lite"/>
    </source>
</evidence>
<reference evidence="2" key="1">
    <citation type="submission" date="2004-11" db="EMBL/GenBank/DDBJ databases">
        <title>The full-length cDNA sequences of Schistosoma japonicum genes.</title>
        <authorList>
            <person name="Han Z."/>
        </authorList>
    </citation>
    <scope>NUCLEOTIDE SEQUENCE</scope>
</reference>
<name>Q5DAF4_SCHJA</name>
<dbReference type="AlphaFoldDB" id="Q5DAF4"/>
<organism evidence="2">
    <name type="scientific">Schistosoma japonicum</name>
    <name type="common">Blood fluke</name>
    <dbReference type="NCBI Taxonomy" id="6182"/>
    <lineage>
        <taxon>Eukaryota</taxon>
        <taxon>Metazoa</taxon>
        <taxon>Spiralia</taxon>
        <taxon>Lophotrochozoa</taxon>
        <taxon>Platyhelminthes</taxon>
        <taxon>Trematoda</taxon>
        <taxon>Digenea</taxon>
        <taxon>Strigeidida</taxon>
        <taxon>Schistosomatoidea</taxon>
        <taxon>Schistosomatidae</taxon>
        <taxon>Schistosoma</taxon>
    </lineage>
</organism>
<proteinExistence type="evidence at transcript level"/>
<dbReference type="EMBL" id="AY815470">
    <property type="protein sequence ID" value="AAW27202.1"/>
    <property type="molecule type" value="mRNA"/>
</dbReference>
<sequence length="148" mass="16714">MEIACNNNNHNNSSTTNTSNTIFINSNINTPANVTNTILSSDNTVANDNRESENNENVNRSRKQRLKTTRSHLLKSKTICKALHRFLGHNLRLKQSTYDQKCLSGSNNQLTSVDHISINRHDSVTDFLETSASIPAFLRARNIIVVWF</sequence>
<protein>
    <submittedName>
        <fullName evidence="2">SJCHGC03302 protein</fullName>
    </submittedName>
</protein>
<feature type="region of interest" description="Disordered" evidence="1">
    <location>
        <begin position="42"/>
        <end position="66"/>
    </location>
</feature>
<evidence type="ECO:0000313" key="2">
    <source>
        <dbReference type="EMBL" id="AAW27202.1"/>
    </source>
</evidence>